<accession>A0A1Q9CI23</accession>
<dbReference type="AlphaFoldDB" id="A0A1Q9CI23"/>
<evidence type="ECO:0000313" key="2">
    <source>
        <dbReference type="EMBL" id="OLP82582.1"/>
    </source>
</evidence>
<feature type="signal peptide" evidence="1">
    <location>
        <begin position="1"/>
        <end position="19"/>
    </location>
</feature>
<name>A0A1Q9CI23_SYMMI</name>
<proteinExistence type="predicted"/>
<evidence type="ECO:0000313" key="3">
    <source>
        <dbReference type="Proteomes" id="UP000186817"/>
    </source>
</evidence>
<organism evidence="2 3">
    <name type="scientific">Symbiodinium microadriaticum</name>
    <name type="common">Dinoflagellate</name>
    <name type="synonym">Zooxanthella microadriatica</name>
    <dbReference type="NCBI Taxonomy" id="2951"/>
    <lineage>
        <taxon>Eukaryota</taxon>
        <taxon>Sar</taxon>
        <taxon>Alveolata</taxon>
        <taxon>Dinophyceae</taxon>
        <taxon>Suessiales</taxon>
        <taxon>Symbiodiniaceae</taxon>
        <taxon>Symbiodinium</taxon>
    </lineage>
</organism>
<reference evidence="2 3" key="1">
    <citation type="submission" date="2016-02" db="EMBL/GenBank/DDBJ databases">
        <title>Genome analysis of coral dinoflagellate symbionts highlights evolutionary adaptations to a symbiotic lifestyle.</title>
        <authorList>
            <person name="Aranda M."/>
            <person name="Li Y."/>
            <person name="Liew Y.J."/>
            <person name="Baumgarten S."/>
            <person name="Simakov O."/>
            <person name="Wilson M."/>
            <person name="Piel J."/>
            <person name="Ashoor H."/>
            <person name="Bougouffa S."/>
            <person name="Bajic V.B."/>
            <person name="Ryu T."/>
            <person name="Ravasi T."/>
            <person name="Bayer T."/>
            <person name="Micklem G."/>
            <person name="Kim H."/>
            <person name="Bhak J."/>
            <person name="Lajeunesse T.C."/>
            <person name="Voolstra C.R."/>
        </authorList>
    </citation>
    <scope>NUCLEOTIDE SEQUENCE [LARGE SCALE GENOMIC DNA]</scope>
    <source>
        <strain evidence="2 3">CCMP2467</strain>
    </source>
</reference>
<protein>
    <submittedName>
        <fullName evidence="2">Uncharacterized protein</fullName>
    </submittedName>
</protein>
<sequence length="113" mass="11720">MFALLLLAAAASATDLLTADEGLQGKGQKLKAGLSAVLLTSLPGSKYEASDFEYLEARCNADLGGRPHLTASDMRLAKTDSALRAVDALVSADRLCVPLLCPELLHATGVAHA</sequence>
<keyword evidence="1" id="KW-0732">Signal</keyword>
<feature type="chain" id="PRO_5013249075" evidence="1">
    <location>
        <begin position="20"/>
        <end position="113"/>
    </location>
</feature>
<evidence type="ECO:0000256" key="1">
    <source>
        <dbReference type="SAM" id="SignalP"/>
    </source>
</evidence>
<dbReference type="Proteomes" id="UP000186817">
    <property type="component" value="Unassembled WGS sequence"/>
</dbReference>
<gene>
    <name evidence="2" type="ORF">AK812_SmicGene36753</name>
</gene>
<keyword evidence="3" id="KW-1185">Reference proteome</keyword>
<dbReference type="EMBL" id="LSRX01001180">
    <property type="protein sequence ID" value="OLP82582.1"/>
    <property type="molecule type" value="Genomic_DNA"/>
</dbReference>
<comment type="caution">
    <text evidence="2">The sequence shown here is derived from an EMBL/GenBank/DDBJ whole genome shotgun (WGS) entry which is preliminary data.</text>
</comment>